<dbReference type="PANTHER" id="PTHR34599">
    <property type="entry name" value="PEROXIDASE-RELATED"/>
    <property type="match status" value="1"/>
</dbReference>
<dbReference type="InterPro" id="IPR001011">
    <property type="entry name" value="Acid_Pase_classA_bac"/>
</dbReference>
<dbReference type="AlphaFoldDB" id="A0A5C8PVE5"/>
<dbReference type="InterPro" id="IPR006311">
    <property type="entry name" value="TAT_signal"/>
</dbReference>
<gene>
    <name evidence="3" type="ORF">FHP25_02645</name>
</gene>
<dbReference type="InterPro" id="IPR036938">
    <property type="entry name" value="PAP2/HPO_sf"/>
</dbReference>
<proteinExistence type="predicted"/>
<evidence type="ECO:0000256" key="1">
    <source>
        <dbReference type="SAM" id="SignalP"/>
    </source>
</evidence>
<organism evidence="3 4">
    <name type="scientific">Vineibacter terrae</name>
    <dbReference type="NCBI Taxonomy" id="2586908"/>
    <lineage>
        <taxon>Bacteria</taxon>
        <taxon>Pseudomonadati</taxon>
        <taxon>Pseudomonadota</taxon>
        <taxon>Alphaproteobacteria</taxon>
        <taxon>Hyphomicrobiales</taxon>
        <taxon>Vineibacter</taxon>
    </lineage>
</organism>
<dbReference type="CDD" id="cd03398">
    <property type="entry name" value="PAP2_haloperoxidase"/>
    <property type="match status" value="1"/>
</dbReference>
<dbReference type="Proteomes" id="UP000321638">
    <property type="component" value="Unassembled WGS sequence"/>
</dbReference>
<evidence type="ECO:0000313" key="3">
    <source>
        <dbReference type="EMBL" id="TXL81985.1"/>
    </source>
</evidence>
<dbReference type="InterPro" id="IPR052559">
    <property type="entry name" value="V-haloperoxidase"/>
</dbReference>
<dbReference type="GO" id="GO:0003993">
    <property type="term" value="F:acid phosphatase activity"/>
    <property type="evidence" value="ECO:0007669"/>
    <property type="project" value="InterPro"/>
</dbReference>
<comment type="caution">
    <text evidence="3">The sequence shown here is derived from an EMBL/GenBank/DDBJ whole genome shotgun (WGS) entry which is preliminary data.</text>
</comment>
<dbReference type="PANTHER" id="PTHR34599:SF1">
    <property type="entry name" value="PHOSPHATIDIC ACID PHOSPHATASE TYPE 2_HALOPEROXIDASE DOMAIN-CONTAINING PROTEIN"/>
    <property type="match status" value="1"/>
</dbReference>
<dbReference type="InterPro" id="IPR000326">
    <property type="entry name" value="PAP2/HPO"/>
</dbReference>
<dbReference type="RefSeq" id="WP_147845340.1">
    <property type="nucleotide sequence ID" value="NZ_VDUZ01000002.1"/>
</dbReference>
<reference evidence="3 4" key="1">
    <citation type="submission" date="2019-06" db="EMBL/GenBank/DDBJ databases">
        <title>New taxonomy in bacterial strain CC-CFT640, isolated from vineyard.</title>
        <authorList>
            <person name="Lin S.-Y."/>
            <person name="Tsai C.-F."/>
            <person name="Young C.-C."/>
        </authorList>
    </citation>
    <scope>NUCLEOTIDE SEQUENCE [LARGE SCALE GENOMIC DNA]</scope>
    <source>
        <strain evidence="3 4">CC-CFT640</strain>
    </source>
</reference>
<dbReference type="Pfam" id="PF01569">
    <property type="entry name" value="PAP2"/>
    <property type="match status" value="2"/>
</dbReference>
<dbReference type="Gene3D" id="1.10.606.20">
    <property type="match status" value="2"/>
</dbReference>
<feature type="signal peptide" evidence="1">
    <location>
        <begin position="1"/>
        <end position="21"/>
    </location>
</feature>
<dbReference type="SUPFAM" id="SSF48317">
    <property type="entry name" value="Acid phosphatase/Vanadium-dependent haloperoxidase"/>
    <property type="match status" value="2"/>
</dbReference>
<dbReference type="OrthoDB" id="103227at2"/>
<name>A0A5C8PVE5_9HYPH</name>
<dbReference type="SMART" id="SM00014">
    <property type="entry name" value="acidPPc"/>
    <property type="match status" value="1"/>
</dbReference>
<feature type="chain" id="PRO_5022699174" evidence="1">
    <location>
        <begin position="22"/>
        <end position="466"/>
    </location>
</feature>
<sequence length="466" mass="49763">MESLGRRSALGVATTSTLALALPTAASRAAGKSEPVEPRAGSWKTWVVRSGAELSPLASPDAAATGREITQLKELTGKRDAAAKDLIAWWDTGAPSYRWHEIALAETLRANMGGAPAARLLALVHVAIYDAMVATWASKYAHGRKRPSEVDATLSTVLPNPPSPSYPSGHAAAAGAAAAVLSYVFPDRAQMFAQKAEEAGRSRMLGGVNYPSDVAAGFDLGRRVAALVIERGKADGSDAKWTGTVPSGADKWFGTNPLGPAFGTWKTWILSSPGEFRPGPPLPHDSSERGAELAELRNFKRTPKTNSEALFWEAAVGGPRGHQYWSNHLGRLHFEYGLNGNSPRAARAYAIWSVVYYDVQIACWEAKYIYWDIRPMQLDPEIKPLFNTPNHPSYPSAGATIWTAAAVILGHLFPRDAAALSALADEGGQSRIAAGIHYRSDVVAGNAMGRAVAGKMIERARDDGAS</sequence>
<evidence type="ECO:0000313" key="4">
    <source>
        <dbReference type="Proteomes" id="UP000321638"/>
    </source>
</evidence>
<keyword evidence="1" id="KW-0732">Signal</keyword>
<dbReference type="EMBL" id="VDUZ01000002">
    <property type="protein sequence ID" value="TXL81985.1"/>
    <property type="molecule type" value="Genomic_DNA"/>
</dbReference>
<feature type="domain" description="Phosphatidic acid phosphatase type 2/haloperoxidase" evidence="2">
    <location>
        <begin position="118"/>
        <end position="229"/>
    </location>
</feature>
<dbReference type="GO" id="GO:0030288">
    <property type="term" value="C:outer membrane-bounded periplasmic space"/>
    <property type="evidence" value="ECO:0007669"/>
    <property type="project" value="InterPro"/>
</dbReference>
<dbReference type="CDD" id="cd03380">
    <property type="entry name" value="PAP2_like_1"/>
    <property type="match status" value="1"/>
</dbReference>
<dbReference type="PROSITE" id="PS51318">
    <property type="entry name" value="TAT"/>
    <property type="match status" value="1"/>
</dbReference>
<accession>A0A5C8PVE5</accession>
<protein>
    <submittedName>
        <fullName evidence="3">Phosphatase PAP2 family protein</fullName>
    </submittedName>
</protein>
<evidence type="ECO:0000259" key="2">
    <source>
        <dbReference type="SMART" id="SM00014"/>
    </source>
</evidence>
<dbReference type="PRINTS" id="PR00483">
    <property type="entry name" value="BACPHPHTASE"/>
</dbReference>
<keyword evidence="4" id="KW-1185">Reference proteome</keyword>